<proteinExistence type="predicted"/>
<gene>
    <name evidence="1" type="ORF">E1N52_06180</name>
</gene>
<name>A0A4R5LKJ3_9BURK</name>
<dbReference type="OrthoDB" id="9106388at2"/>
<protein>
    <submittedName>
        <fullName evidence="1">Uncharacterized protein</fullName>
    </submittedName>
</protein>
<dbReference type="EMBL" id="SMOD01000003">
    <property type="protein sequence ID" value="TDG10084.1"/>
    <property type="molecule type" value="Genomic_DNA"/>
</dbReference>
<dbReference type="AlphaFoldDB" id="A0A4R5LKJ3"/>
<organism evidence="1 2">
    <name type="scientific">Paraburkholderia guartelaensis</name>
    <dbReference type="NCBI Taxonomy" id="2546446"/>
    <lineage>
        <taxon>Bacteria</taxon>
        <taxon>Pseudomonadati</taxon>
        <taxon>Pseudomonadota</taxon>
        <taxon>Betaproteobacteria</taxon>
        <taxon>Burkholderiales</taxon>
        <taxon>Burkholderiaceae</taxon>
        <taxon>Paraburkholderia</taxon>
    </lineage>
</organism>
<reference evidence="1 2" key="1">
    <citation type="submission" date="2019-03" db="EMBL/GenBank/DDBJ databases">
        <title>Paraburkholderia sp. isolated from native Mimosa gymnas in Guartela State Park, Brazil.</title>
        <authorList>
            <person name="Paulitsch F."/>
            <person name="Hungria M."/>
            <person name="Delamuta J.R.M."/>
            <person name="Ribeiro R.A."/>
            <person name="Dall'Agnol R."/>
            <person name="Silva J.S.B."/>
        </authorList>
    </citation>
    <scope>NUCLEOTIDE SEQUENCE [LARGE SCALE GENOMIC DNA]</scope>
    <source>
        <strain evidence="1 2">CNPSo 3008</strain>
    </source>
</reference>
<accession>A0A4R5LKJ3</accession>
<dbReference type="Proteomes" id="UP000295606">
    <property type="component" value="Unassembled WGS sequence"/>
</dbReference>
<evidence type="ECO:0000313" key="1">
    <source>
        <dbReference type="EMBL" id="TDG10084.1"/>
    </source>
</evidence>
<evidence type="ECO:0000313" key="2">
    <source>
        <dbReference type="Proteomes" id="UP000295606"/>
    </source>
</evidence>
<comment type="caution">
    <text evidence="1">The sequence shown here is derived from an EMBL/GenBank/DDBJ whole genome shotgun (WGS) entry which is preliminary data.</text>
</comment>
<sequence length="110" mass="11816">MACANPIPRYEIVAPAPRPRAKVVPLRAPRAWLEVMLNANTEEAARAHLAALLHSPLGVYVAQTAFVRGAMRVLLDIAPEDIDFTMHTLIGSVPEATIGALRPRTGNKGA</sequence>
<dbReference type="RefSeq" id="WP_133181133.1">
    <property type="nucleotide sequence ID" value="NZ_CAJMZB010000001.1"/>
</dbReference>